<dbReference type="EMBL" id="MH182581">
    <property type="protein sequence ID" value="AWA45168.1"/>
    <property type="molecule type" value="Genomic_DNA"/>
</dbReference>
<name>A0A678TH31_SACSP</name>
<evidence type="ECO:0000256" key="1">
    <source>
        <dbReference type="SAM" id="MobiDB-lite"/>
    </source>
</evidence>
<organism evidence="2">
    <name type="scientific">Saccharum spontaneum</name>
    <name type="common">Wild sugarcane</name>
    <dbReference type="NCBI Taxonomy" id="62335"/>
    <lineage>
        <taxon>Eukaryota</taxon>
        <taxon>Viridiplantae</taxon>
        <taxon>Streptophyta</taxon>
        <taxon>Embryophyta</taxon>
        <taxon>Tracheophyta</taxon>
        <taxon>Spermatophyta</taxon>
        <taxon>Magnoliopsida</taxon>
        <taxon>Liliopsida</taxon>
        <taxon>Poales</taxon>
        <taxon>Poaceae</taxon>
        <taxon>PACMAD clade</taxon>
        <taxon>Panicoideae</taxon>
        <taxon>Andropogonodae</taxon>
        <taxon>Andropogoneae</taxon>
        <taxon>Saccharinae</taxon>
        <taxon>Saccharum</taxon>
        <taxon>Saccharum officinarum species complex</taxon>
    </lineage>
</organism>
<accession>A0A678TH31</accession>
<proteinExistence type="predicted"/>
<sequence length="59" mass="5916">MAASLASGDTLPHPGGLLPHPGAILPHPGGLLPQPRRPHPPGPPNAHGFGAPLHHPGEI</sequence>
<feature type="region of interest" description="Disordered" evidence="1">
    <location>
        <begin position="1"/>
        <end position="59"/>
    </location>
</feature>
<dbReference type="AlphaFoldDB" id="A0A678TH31"/>
<protein>
    <submittedName>
        <fullName evidence="2">Uncharacterized protein</fullName>
    </submittedName>
</protein>
<gene>
    <name evidence="2" type="ORF">SS06L04_000007</name>
</gene>
<feature type="compositionally biased region" description="Low complexity" evidence="1">
    <location>
        <begin position="11"/>
        <end position="34"/>
    </location>
</feature>
<reference evidence="2" key="1">
    <citation type="submission" date="2018-04" db="EMBL/GenBank/DDBJ databases">
        <title>Comparative Analysis of Homologous Sequences of Saccharum officinarum and Saccharum spontaneum Reveals Independent Polyploidization Events.</title>
        <authorList>
            <person name="Sharma A."/>
            <person name="Song J."/>
            <person name="Lin Q."/>
            <person name="Singh R."/>
            <person name="Ramos N."/>
            <person name="Wang K."/>
            <person name="Zhang J."/>
            <person name="Ming R."/>
            <person name="Yu Q."/>
        </authorList>
    </citation>
    <scope>NUCLEOTIDE SEQUENCE</scope>
</reference>
<evidence type="ECO:0000313" key="2">
    <source>
        <dbReference type="EMBL" id="AWA45168.1"/>
    </source>
</evidence>